<feature type="binding site" evidence="7">
    <location>
        <position position="272"/>
    </location>
    <ligand>
        <name>[4Fe-4S] cluster</name>
        <dbReference type="ChEBI" id="CHEBI:49883"/>
    </ligand>
</feature>
<dbReference type="HAMAP" id="MF_00159">
    <property type="entry name" value="IspG"/>
    <property type="match status" value="1"/>
</dbReference>
<dbReference type="FunFam" id="3.20.20.20:FF:000001">
    <property type="entry name" value="4-hydroxy-3-methylbut-2-en-1-yl diphosphate synthase (flavodoxin)"/>
    <property type="match status" value="1"/>
</dbReference>
<dbReference type="UniPathway" id="UPA00056">
    <property type="reaction ID" value="UER00096"/>
</dbReference>
<evidence type="ECO:0000256" key="4">
    <source>
        <dbReference type="ARBA" id="ARBA00023004"/>
    </source>
</evidence>
<dbReference type="EMBL" id="CP003065">
    <property type="protein sequence ID" value="AEV69033.1"/>
    <property type="molecule type" value="Genomic_DNA"/>
</dbReference>
<evidence type="ECO:0000256" key="6">
    <source>
        <dbReference type="ARBA" id="ARBA00023229"/>
    </source>
</evidence>
<keyword evidence="5 7" id="KW-0411">Iron-sulfur</keyword>
<keyword evidence="1 7" id="KW-0004">4Fe-4S</keyword>
<keyword evidence="3 7" id="KW-0560">Oxidoreductase</keyword>
<dbReference type="FunFam" id="3.30.413.10:FF:000005">
    <property type="entry name" value="4-hydroxy-3-methylbut-2-en-1-yl diphosphate synthase (flavodoxin)"/>
    <property type="match status" value="1"/>
</dbReference>
<comment type="function">
    <text evidence="7">Converts 2C-methyl-D-erythritol 2,4-cyclodiphosphate (ME-2,4cPP) into 1-hydroxy-2-methyl-2-(E)-butenyl 4-diphosphate.</text>
</comment>
<dbReference type="PANTHER" id="PTHR30454:SF0">
    <property type="entry name" value="4-HYDROXY-3-METHYLBUT-2-EN-1-YL DIPHOSPHATE SYNTHASE (FERREDOXIN), CHLOROPLASTIC"/>
    <property type="match status" value="1"/>
</dbReference>
<evidence type="ECO:0000313" key="11">
    <source>
        <dbReference type="Proteomes" id="UP000005435"/>
    </source>
</evidence>
<evidence type="ECO:0000313" key="10">
    <source>
        <dbReference type="EMBL" id="AEV69033.1"/>
    </source>
</evidence>
<dbReference type="NCBIfam" id="NF001540">
    <property type="entry name" value="PRK00366.1"/>
    <property type="match status" value="1"/>
</dbReference>
<dbReference type="InterPro" id="IPR058578">
    <property type="entry name" value="IspG_TIM"/>
</dbReference>
<dbReference type="InterPro" id="IPR011005">
    <property type="entry name" value="Dihydropteroate_synth-like_sf"/>
</dbReference>
<comment type="pathway">
    <text evidence="7">Isoprenoid biosynthesis; isopentenyl diphosphate biosynthesis via DXP pathway; isopentenyl diphosphate from 1-deoxy-D-xylulose 5-phosphate: step 5/6.</text>
</comment>
<dbReference type="AlphaFoldDB" id="G8LZU3"/>
<proteinExistence type="inferred from homology"/>
<dbReference type="STRING" id="720554.Clocl_2458"/>
<dbReference type="GO" id="GO:0141197">
    <property type="term" value="F:4-hydroxy-3-methylbut-2-enyl-diphosphate synthase activity (flavodoxin)"/>
    <property type="evidence" value="ECO:0007669"/>
    <property type="project" value="UniProtKB-EC"/>
</dbReference>
<dbReference type="Gene3D" id="3.30.413.10">
    <property type="entry name" value="Sulfite Reductase Hemoprotein, domain 1"/>
    <property type="match status" value="1"/>
</dbReference>
<dbReference type="InterPro" id="IPR016425">
    <property type="entry name" value="IspG_bac"/>
</dbReference>
<protein>
    <recommendedName>
        <fullName evidence="7">4-hydroxy-3-methylbut-2-en-1-yl diphosphate synthase (flavodoxin)</fullName>
        <ecNumber evidence="7">1.17.7.3</ecNumber>
    </recommendedName>
    <alternativeName>
        <fullName evidence="7">1-hydroxy-2-methyl-2-(E)-butenyl 4-diphosphate synthase</fullName>
    </alternativeName>
</protein>
<evidence type="ECO:0000256" key="5">
    <source>
        <dbReference type="ARBA" id="ARBA00023014"/>
    </source>
</evidence>
<dbReference type="PIRSF" id="PIRSF004640">
    <property type="entry name" value="IspG"/>
    <property type="match status" value="1"/>
</dbReference>
<organism evidence="10 11">
    <name type="scientific">Acetivibrio clariflavus (strain DSM 19732 / NBRC 101661 / EBR45)</name>
    <name type="common">Clostridium clariflavum</name>
    <dbReference type="NCBI Taxonomy" id="720554"/>
    <lineage>
        <taxon>Bacteria</taxon>
        <taxon>Bacillati</taxon>
        <taxon>Bacillota</taxon>
        <taxon>Clostridia</taxon>
        <taxon>Eubacteriales</taxon>
        <taxon>Oscillospiraceae</taxon>
        <taxon>Acetivibrio</taxon>
    </lineage>
</organism>
<evidence type="ECO:0000259" key="8">
    <source>
        <dbReference type="Pfam" id="PF04551"/>
    </source>
</evidence>
<dbReference type="eggNOG" id="COG0821">
    <property type="taxonomic scope" value="Bacteria"/>
</dbReference>
<feature type="binding site" evidence="7">
    <location>
        <position position="269"/>
    </location>
    <ligand>
        <name>[4Fe-4S] cluster</name>
        <dbReference type="ChEBI" id="CHEBI:49883"/>
    </ligand>
</feature>
<dbReference type="GO" id="GO:0016114">
    <property type="term" value="P:terpenoid biosynthetic process"/>
    <property type="evidence" value="ECO:0007669"/>
    <property type="project" value="InterPro"/>
</dbReference>
<dbReference type="SUPFAM" id="SSF56014">
    <property type="entry name" value="Nitrite and sulphite reductase 4Fe-4S domain-like"/>
    <property type="match status" value="1"/>
</dbReference>
<evidence type="ECO:0000256" key="7">
    <source>
        <dbReference type="HAMAP-Rule" id="MF_00159"/>
    </source>
</evidence>
<reference evidence="11" key="1">
    <citation type="submission" date="2011-12" db="EMBL/GenBank/DDBJ databases">
        <title>Complete sequence of Clostridium clariflavum DSM 19732.</title>
        <authorList>
            <consortium name="US DOE Joint Genome Institute"/>
            <person name="Lucas S."/>
            <person name="Han J."/>
            <person name="Lapidus A."/>
            <person name="Cheng J.-F."/>
            <person name="Goodwin L."/>
            <person name="Pitluck S."/>
            <person name="Peters L."/>
            <person name="Teshima H."/>
            <person name="Detter J.C."/>
            <person name="Han C."/>
            <person name="Tapia R."/>
            <person name="Land M."/>
            <person name="Hauser L."/>
            <person name="Kyrpides N."/>
            <person name="Ivanova N."/>
            <person name="Pagani I."/>
            <person name="Kitzmiller T."/>
            <person name="Lynd L."/>
            <person name="Izquierdo J."/>
            <person name="Woyke T."/>
        </authorList>
    </citation>
    <scope>NUCLEOTIDE SEQUENCE [LARGE SCALE GENOMIC DNA]</scope>
    <source>
        <strain evidence="11">DSM 19732 / NBRC 101661 / EBR45</strain>
    </source>
</reference>
<comment type="similarity">
    <text evidence="7">Belongs to the IspG family.</text>
</comment>
<dbReference type="Gene3D" id="3.20.20.20">
    <property type="entry name" value="Dihydropteroate synthase-like"/>
    <property type="match status" value="1"/>
</dbReference>
<evidence type="ECO:0000256" key="1">
    <source>
        <dbReference type="ARBA" id="ARBA00022485"/>
    </source>
</evidence>
<dbReference type="InterPro" id="IPR058579">
    <property type="entry name" value="IspG_C"/>
</dbReference>
<dbReference type="InterPro" id="IPR045854">
    <property type="entry name" value="NO2/SO3_Rdtase_4Fe4S_sf"/>
</dbReference>
<dbReference type="PANTHER" id="PTHR30454">
    <property type="entry name" value="4-HYDROXY-3-METHYLBUT-2-EN-1-YL DIPHOSPHATE SYNTHASE"/>
    <property type="match status" value="1"/>
</dbReference>
<dbReference type="KEGG" id="ccl:Clocl_2458"/>
<dbReference type="EC" id="1.17.7.3" evidence="7"/>
<comment type="cofactor">
    <cofactor evidence="7">
        <name>[4Fe-4S] cluster</name>
        <dbReference type="ChEBI" id="CHEBI:49883"/>
    </cofactor>
    <text evidence="7">Binds 1 [4Fe-4S] cluster.</text>
</comment>
<comment type="catalytic activity">
    <reaction evidence="7">
        <text>(2E)-4-hydroxy-3-methylbut-2-enyl diphosphate + oxidized [flavodoxin] + H2O + 2 H(+) = 2-C-methyl-D-erythritol 2,4-cyclic diphosphate + reduced [flavodoxin]</text>
        <dbReference type="Rhea" id="RHEA:43604"/>
        <dbReference type="Rhea" id="RHEA-COMP:10622"/>
        <dbReference type="Rhea" id="RHEA-COMP:10623"/>
        <dbReference type="ChEBI" id="CHEBI:15377"/>
        <dbReference type="ChEBI" id="CHEBI:15378"/>
        <dbReference type="ChEBI" id="CHEBI:57618"/>
        <dbReference type="ChEBI" id="CHEBI:58210"/>
        <dbReference type="ChEBI" id="CHEBI:58483"/>
        <dbReference type="ChEBI" id="CHEBI:128753"/>
        <dbReference type="EC" id="1.17.7.3"/>
    </reaction>
</comment>
<reference evidence="10 11" key="2">
    <citation type="journal article" date="2012" name="Stand. Genomic Sci.">
        <title>Complete Genome Sequence of Clostridium clariflavum DSM 19732.</title>
        <authorList>
            <person name="Izquierdo J.A."/>
            <person name="Goodwin L."/>
            <person name="Davenport K.W."/>
            <person name="Teshima H."/>
            <person name="Bruce D."/>
            <person name="Detter C."/>
            <person name="Tapia R."/>
            <person name="Han S."/>
            <person name="Land M."/>
            <person name="Hauser L."/>
            <person name="Jeffries C.D."/>
            <person name="Han J."/>
            <person name="Pitluck S."/>
            <person name="Nolan M."/>
            <person name="Chen A."/>
            <person name="Huntemann M."/>
            <person name="Mavromatis K."/>
            <person name="Mikhailova N."/>
            <person name="Liolios K."/>
            <person name="Woyke T."/>
            <person name="Lynd L.R."/>
        </authorList>
    </citation>
    <scope>NUCLEOTIDE SEQUENCE [LARGE SCALE GENOMIC DNA]</scope>
    <source>
        <strain evidence="11">DSM 19732 / NBRC 101661 / EBR45</strain>
    </source>
</reference>
<keyword evidence="11" id="KW-1185">Reference proteome</keyword>
<gene>
    <name evidence="7" type="primary">ispG</name>
    <name evidence="10" type="ordered locus">Clocl_2458</name>
</gene>
<dbReference type="GO" id="GO:0005506">
    <property type="term" value="F:iron ion binding"/>
    <property type="evidence" value="ECO:0007669"/>
    <property type="project" value="InterPro"/>
</dbReference>
<feature type="binding site" evidence="7">
    <location>
        <position position="304"/>
    </location>
    <ligand>
        <name>[4Fe-4S] cluster</name>
        <dbReference type="ChEBI" id="CHEBI:49883"/>
    </ligand>
</feature>
<dbReference type="NCBIfam" id="TIGR00612">
    <property type="entry name" value="ispG_gcpE"/>
    <property type="match status" value="1"/>
</dbReference>
<dbReference type="HOGENOM" id="CLU_042258_0_0_9"/>
<keyword evidence="2 7" id="KW-0479">Metal-binding</keyword>
<dbReference type="Pfam" id="PF26540">
    <property type="entry name" value="GcpE_C"/>
    <property type="match status" value="1"/>
</dbReference>
<feature type="domain" description="IspG TIM-barrel" evidence="8">
    <location>
        <begin position="11"/>
        <end position="250"/>
    </location>
</feature>
<dbReference type="InterPro" id="IPR004588">
    <property type="entry name" value="IspG_bac-typ"/>
</dbReference>
<keyword evidence="4 7" id="KW-0408">Iron</keyword>
<evidence type="ECO:0000256" key="3">
    <source>
        <dbReference type="ARBA" id="ARBA00023002"/>
    </source>
</evidence>
<dbReference type="GO" id="GO:0019288">
    <property type="term" value="P:isopentenyl diphosphate biosynthetic process, methylerythritol 4-phosphate pathway"/>
    <property type="evidence" value="ECO:0007669"/>
    <property type="project" value="UniProtKB-UniRule"/>
</dbReference>
<dbReference type="GO" id="GO:0046429">
    <property type="term" value="F:4-hydroxy-3-methylbut-2-en-1-yl diphosphate synthase activity (ferredoxin)"/>
    <property type="evidence" value="ECO:0007669"/>
    <property type="project" value="UniProtKB-UniRule"/>
</dbReference>
<name>G8LZU3_ACECE</name>
<sequence precursor="true">MNNNYIDRKKTRKVCVGGTSIGGDSPITVQSMTNTDTRDAVSTINQIKRLEEAGCDIVRVAVPDIQAAEAIKEIKKAIRIPLVADIHFDYRLAIESIKSGADKIRINPGNIGDRDRVKAVVEAAKERKIPIRIGVNSGSLEKDIMAKYGGVTPEAMVESALGHAKILEDLDFHDIVISLKASSVSMTIAAYRRMIEKSDYPLHIGVTEAGTVYRGTIKSAVGLGCLLAEGIGDTIRVSLTGDPIEEIRAGNEILKALGLKKGGVELVSCPTCGRCQVDLIDIASKIEESLSKVDKDIKVAVMGCAVNGPGEAREADIGIAGGKGEVLLFKKGEIIRKIPQERAAEELLEEIYKL</sequence>
<dbReference type="RefSeq" id="WP_014255601.1">
    <property type="nucleotide sequence ID" value="NC_016627.1"/>
</dbReference>
<dbReference type="SUPFAM" id="SSF51717">
    <property type="entry name" value="Dihydropteroate synthetase-like"/>
    <property type="match status" value="1"/>
</dbReference>
<evidence type="ECO:0000256" key="2">
    <source>
        <dbReference type="ARBA" id="ARBA00022723"/>
    </source>
</evidence>
<dbReference type="GO" id="GO:0051539">
    <property type="term" value="F:4 iron, 4 sulfur cluster binding"/>
    <property type="evidence" value="ECO:0007669"/>
    <property type="project" value="UniProtKB-UniRule"/>
</dbReference>
<dbReference type="OrthoDB" id="9803214at2"/>
<dbReference type="Pfam" id="PF04551">
    <property type="entry name" value="GcpE"/>
    <property type="match status" value="1"/>
</dbReference>
<feature type="domain" description="IspG C-terminal" evidence="9">
    <location>
        <begin position="265"/>
        <end position="352"/>
    </location>
</feature>
<dbReference type="Proteomes" id="UP000005435">
    <property type="component" value="Chromosome"/>
</dbReference>
<keyword evidence="6 7" id="KW-0414">Isoprene biosynthesis</keyword>
<accession>G8LZU3</accession>
<evidence type="ECO:0000259" key="9">
    <source>
        <dbReference type="Pfam" id="PF26540"/>
    </source>
</evidence>
<feature type="binding site" evidence="7">
    <location>
        <position position="311"/>
    </location>
    <ligand>
        <name>[4Fe-4S] cluster</name>
        <dbReference type="ChEBI" id="CHEBI:49883"/>
    </ligand>
</feature>